<accession>X1PR83</accession>
<reference evidence="2" key="1">
    <citation type="journal article" date="2014" name="Front. Microbiol.">
        <title>High frequency of phylogenetically diverse reductive dehalogenase-homologous genes in deep subseafloor sedimentary metagenomes.</title>
        <authorList>
            <person name="Kawai M."/>
            <person name="Futagami T."/>
            <person name="Toyoda A."/>
            <person name="Takaki Y."/>
            <person name="Nishi S."/>
            <person name="Hori S."/>
            <person name="Arai W."/>
            <person name="Tsubouchi T."/>
            <person name="Morono Y."/>
            <person name="Uchiyama I."/>
            <person name="Ito T."/>
            <person name="Fujiyama A."/>
            <person name="Inagaki F."/>
            <person name="Takami H."/>
        </authorList>
    </citation>
    <scope>NUCLEOTIDE SEQUENCE</scope>
    <source>
        <strain evidence="2">Expedition CK06-06</strain>
    </source>
</reference>
<evidence type="ECO:0000256" key="1">
    <source>
        <dbReference type="SAM" id="MobiDB-lite"/>
    </source>
</evidence>
<comment type="caution">
    <text evidence="2">The sequence shown here is derived from an EMBL/GenBank/DDBJ whole genome shotgun (WGS) entry which is preliminary data.</text>
</comment>
<dbReference type="EMBL" id="BARV01029138">
    <property type="protein sequence ID" value="GAI41580.1"/>
    <property type="molecule type" value="Genomic_DNA"/>
</dbReference>
<organism evidence="2">
    <name type="scientific">marine sediment metagenome</name>
    <dbReference type="NCBI Taxonomy" id="412755"/>
    <lineage>
        <taxon>unclassified sequences</taxon>
        <taxon>metagenomes</taxon>
        <taxon>ecological metagenomes</taxon>
    </lineage>
</organism>
<proteinExistence type="predicted"/>
<gene>
    <name evidence="2" type="ORF">S06H3_46523</name>
</gene>
<protein>
    <submittedName>
        <fullName evidence="2">Uncharacterized protein</fullName>
    </submittedName>
</protein>
<feature type="region of interest" description="Disordered" evidence="1">
    <location>
        <begin position="99"/>
        <end position="142"/>
    </location>
</feature>
<feature type="non-terminal residue" evidence="2">
    <location>
        <position position="180"/>
    </location>
</feature>
<evidence type="ECO:0000313" key="2">
    <source>
        <dbReference type="EMBL" id="GAI41580.1"/>
    </source>
</evidence>
<name>X1PR83_9ZZZZ</name>
<feature type="region of interest" description="Disordered" evidence="1">
    <location>
        <begin position="20"/>
        <end position="45"/>
    </location>
</feature>
<dbReference type="AlphaFoldDB" id="X1PR83"/>
<feature type="region of interest" description="Disordered" evidence="1">
    <location>
        <begin position="157"/>
        <end position="180"/>
    </location>
</feature>
<sequence>MWRRVPLIVNHDINANPCSLALPSASSEPEKERTPPADATPLDFPAYTLPDAVPDDSDSTLRDLFIQLASIKRPQDISIDRFKSLNLHVDSDVDVRQMFPADPAGSLPPLPWEEEPDIKSAEDEDQARPLMSNGLPYPPRDRFETIRAELSLDSDDTFREVARLPPREGRSRVREGRIQA</sequence>